<dbReference type="RefSeq" id="WP_203645511.1">
    <property type="nucleotide sequence ID" value="NZ_BOLN01000006.1"/>
</dbReference>
<protein>
    <submittedName>
        <fullName evidence="3">DUF4041 domain-containing protein</fullName>
    </submittedName>
</protein>
<feature type="coiled-coil region" evidence="1">
    <location>
        <begin position="19"/>
        <end position="114"/>
    </location>
</feature>
<dbReference type="InterPro" id="IPR025280">
    <property type="entry name" value="SNIPE"/>
</dbReference>
<dbReference type="InterPro" id="IPR018306">
    <property type="entry name" value="Phage_T5_Orf172_DNA-bd"/>
</dbReference>
<organism evidence="3 4">
    <name type="scientific">Levilactobacillus lanxiensis</name>
    <dbReference type="NCBI Taxonomy" id="2799568"/>
    <lineage>
        <taxon>Bacteria</taxon>
        <taxon>Bacillati</taxon>
        <taxon>Bacillota</taxon>
        <taxon>Bacilli</taxon>
        <taxon>Lactobacillales</taxon>
        <taxon>Lactobacillaceae</taxon>
        <taxon>Levilactobacillus</taxon>
    </lineage>
</organism>
<feature type="domain" description="Bacteriophage T5 Orf172 DNA-binding" evidence="2">
    <location>
        <begin position="355"/>
        <end position="438"/>
    </location>
</feature>
<dbReference type="EMBL" id="JBHTOD010000006">
    <property type="protein sequence ID" value="MFD1455800.1"/>
    <property type="molecule type" value="Genomic_DNA"/>
</dbReference>
<evidence type="ECO:0000313" key="3">
    <source>
        <dbReference type="EMBL" id="MFD1455800.1"/>
    </source>
</evidence>
<evidence type="ECO:0000259" key="2">
    <source>
        <dbReference type="SMART" id="SM00974"/>
    </source>
</evidence>
<gene>
    <name evidence="3" type="ORF">ACFQ44_08945</name>
</gene>
<accession>A0ABW4D4V1</accession>
<comment type="caution">
    <text evidence="3">The sequence shown here is derived from an EMBL/GenBank/DDBJ whole genome shotgun (WGS) entry which is preliminary data.</text>
</comment>
<evidence type="ECO:0000313" key="4">
    <source>
        <dbReference type="Proteomes" id="UP001597189"/>
    </source>
</evidence>
<evidence type="ECO:0000256" key="1">
    <source>
        <dbReference type="SAM" id="Coils"/>
    </source>
</evidence>
<dbReference type="Pfam" id="PF13250">
    <property type="entry name" value="SNIPE"/>
    <property type="match status" value="1"/>
</dbReference>
<dbReference type="Pfam" id="PF10544">
    <property type="entry name" value="T5orf172"/>
    <property type="match status" value="1"/>
</dbReference>
<dbReference type="SMART" id="SM00974">
    <property type="entry name" value="T5orf172"/>
    <property type="match status" value="1"/>
</dbReference>
<feature type="coiled-coil region" evidence="1">
    <location>
        <begin position="249"/>
        <end position="331"/>
    </location>
</feature>
<sequence>MAFSDIFKTSKFKNEIAHLKETNDALSRMNIELEHSIQELTKKANLKLSIHELEPLKLSEMIESEKQELSNLKENEEQLKTKFKKTADTRNIKIKSLENQLKELNQKKESIRADISDLEPDLEMSSYGLYKPQYDFATALDYKNVLAEIRDSQKRMIRDKTAASCNENWLVNNSSAQGRKMNRNNVKAILRSFNNECTEAISKATYSNFDRIEKRIQRSFEQHNKMYDVVYVKLSTEYLNLKIKELNLAFEYRQKVQEEKELLREERAKEREEKALQREIAAKRKQIDKEIHHYSQAISELEAKSREDPNNQSLLDEIEKLKVELADQHSQKSEVDYREQHATAGYVYIISNIGSFGKNVFKIGVTRRLEPMDRVNELGSASVPFKFDVHALIFSEDAYQLEAELHNRFSNERINKVNGRKEYFNISIDDVEEELKKYKNVTVDFKRNPEAEEYRETLALKKNAAN</sequence>
<reference evidence="4" key="1">
    <citation type="journal article" date="2019" name="Int. J. Syst. Evol. Microbiol.">
        <title>The Global Catalogue of Microorganisms (GCM) 10K type strain sequencing project: providing services to taxonomists for standard genome sequencing and annotation.</title>
        <authorList>
            <consortium name="The Broad Institute Genomics Platform"/>
            <consortium name="The Broad Institute Genome Sequencing Center for Infectious Disease"/>
            <person name="Wu L."/>
            <person name="Ma J."/>
        </authorList>
    </citation>
    <scope>NUCLEOTIDE SEQUENCE [LARGE SCALE GENOMIC DNA]</scope>
    <source>
        <strain evidence="4">CCM 8979</strain>
    </source>
</reference>
<dbReference type="Proteomes" id="UP001597189">
    <property type="component" value="Unassembled WGS sequence"/>
</dbReference>
<keyword evidence="4" id="KW-1185">Reference proteome</keyword>
<keyword evidence="1" id="KW-0175">Coiled coil</keyword>
<proteinExistence type="predicted"/>
<name>A0ABW4D4V1_9LACO</name>